<evidence type="ECO:0000313" key="3">
    <source>
        <dbReference type="Proteomes" id="UP000579523"/>
    </source>
</evidence>
<accession>A0A7W7PPN6</accession>
<evidence type="ECO:0000313" key="2">
    <source>
        <dbReference type="EMBL" id="MBB4897722.1"/>
    </source>
</evidence>
<dbReference type="EMBL" id="JACHJI010000002">
    <property type="protein sequence ID" value="MBB4897722.1"/>
    <property type="molecule type" value="Genomic_DNA"/>
</dbReference>
<reference evidence="2 3" key="1">
    <citation type="submission" date="2020-08" db="EMBL/GenBank/DDBJ databases">
        <title>Genomic Encyclopedia of Type Strains, Phase III (KMG-III): the genomes of soil and plant-associated and newly described type strains.</title>
        <authorList>
            <person name="Whitman W."/>
        </authorList>
    </citation>
    <scope>NUCLEOTIDE SEQUENCE [LARGE SCALE GENOMIC DNA]</scope>
    <source>
        <strain evidence="2 3">CECT 3273</strain>
    </source>
</reference>
<keyword evidence="3" id="KW-1185">Reference proteome</keyword>
<evidence type="ECO:0000256" key="1">
    <source>
        <dbReference type="SAM" id="MobiDB-lite"/>
    </source>
</evidence>
<organism evidence="2 3">
    <name type="scientific">Streptomyces griseomycini</name>
    <dbReference type="NCBI Taxonomy" id="66895"/>
    <lineage>
        <taxon>Bacteria</taxon>
        <taxon>Bacillati</taxon>
        <taxon>Actinomycetota</taxon>
        <taxon>Actinomycetes</taxon>
        <taxon>Kitasatosporales</taxon>
        <taxon>Streptomycetaceae</taxon>
        <taxon>Streptomyces</taxon>
    </lineage>
</organism>
<sequence length="111" mass="11798">MSSSASGFLSARLRQHRRVTGLPQHPQQSGRPPGQATDDGRHVRVGGADGCAEAGGDLREWVVPAQVDQGDESALVRRELAAAAALTGDDEHGYPLDRGVRQVECGRTDNQ</sequence>
<name>A0A7W7PPN6_9ACTN</name>
<protein>
    <submittedName>
        <fullName evidence="2">Uncharacterized protein</fullName>
    </submittedName>
</protein>
<dbReference type="AlphaFoldDB" id="A0A7W7PPN6"/>
<comment type="caution">
    <text evidence="2">The sequence shown here is derived from an EMBL/GenBank/DDBJ whole genome shotgun (WGS) entry which is preliminary data.</text>
</comment>
<gene>
    <name evidence="2" type="ORF">FHS37_001749</name>
</gene>
<proteinExistence type="predicted"/>
<dbReference type="Proteomes" id="UP000579523">
    <property type="component" value="Unassembled WGS sequence"/>
</dbReference>
<feature type="region of interest" description="Disordered" evidence="1">
    <location>
        <begin position="1"/>
        <end position="50"/>
    </location>
</feature>